<evidence type="ECO:0000313" key="5">
    <source>
        <dbReference type="EMBL" id="EGF93671.1"/>
    </source>
</evidence>
<keyword evidence="6" id="KW-1185">Reference proteome</keyword>
<dbReference type="SUPFAM" id="SSF47413">
    <property type="entry name" value="lambda repressor-like DNA-binding domains"/>
    <property type="match status" value="1"/>
</dbReference>
<dbReference type="InterPro" id="IPR028082">
    <property type="entry name" value="Peripla_BP_I"/>
</dbReference>
<keyword evidence="1" id="KW-0805">Transcription regulation</keyword>
<dbReference type="eggNOG" id="COG1609">
    <property type="taxonomic scope" value="Bacteria"/>
</dbReference>
<protein>
    <submittedName>
        <fullName evidence="5">Bacterial regulatory protein, lacI family protein</fullName>
    </submittedName>
</protein>
<keyword evidence="2" id="KW-0238">DNA-binding</keyword>
<feature type="domain" description="HTH lacI-type" evidence="4">
    <location>
        <begin position="24"/>
        <end position="78"/>
    </location>
</feature>
<name>F4QGJ0_9CAUL</name>
<dbReference type="GO" id="GO:0000976">
    <property type="term" value="F:transcription cis-regulatory region binding"/>
    <property type="evidence" value="ECO:0007669"/>
    <property type="project" value="TreeGrafter"/>
</dbReference>
<dbReference type="PROSITE" id="PS50932">
    <property type="entry name" value="HTH_LACI_2"/>
    <property type="match status" value="1"/>
</dbReference>
<dbReference type="Proteomes" id="UP000006512">
    <property type="component" value="Unassembled WGS sequence"/>
</dbReference>
<dbReference type="Gene3D" id="3.40.50.2300">
    <property type="match status" value="2"/>
</dbReference>
<evidence type="ECO:0000313" key="6">
    <source>
        <dbReference type="Proteomes" id="UP000006512"/>
    </source>
</evidence>
<proteinExistence type="predicted"/>
<dbReference type="Gene3D" id="1.10.260.40">
    <property type="entry name" value="lambda repressor-like DNA-binding domains"/>
    <property type="match status" value="1"/>
</dbReference>
<reference evidence="6" key="1">
    <citation type="submission" date="2011-03" db="EMBL/GenBank/DDBJ databases">
        <title>Draft genome sequence of Brevundimonas diminuta.</title>
        <authorList>
            <person name="Brown P.J.B."/>
            <person name="Buechlein A."/>
            <person name="Hemmerich C."/>
            <person name="Brun Y.V."/>
        </authorList>
    </citation>
    <scope>NUCLEOTIDE SEQUENCE [LARGE SCALE GENOMIC DNA]</scope>
    <source>
        <strain evidence="6">C19</strain>
    </source>
</reference>
<dbReference type="PANTHER" id="PTHR30146">
    <property type="entry name" value="LACI-RELATED TRANSCRIPTIONAL REPRESSOR"/>
    <property type="match status" value="1"/>
</dbReference>
<dbReference type="SUPFAM" id="SSF53822">
    <property type="entry name" value="Periplasmic binding protein-like I"/>
    <property type="match status" value="1"/>
</dbReference>
<dbReference type="HOGENOM" id="CLU_908065_0_0_5"/>
<dbReference type="CDD" id="cd01392">
    <property type="entry name" value="HTH_LacI"/>
    <property type="match status" value="1"/>
</dbReference>
<dbReference type="AlphaFoldDB" id="F4QGJ0"/>
<dbReference type="InterPro" id="IPR000843">
    <property type="entry name" value="HTH_LacI"/>
</dbReference>
<dbReference type="EMBL" id="GL883077">
    <property type="protein sequence ID" value="EGF93671.1"/>
    <property type="molecule type" value="Genomic_DNA"/>
</dbReference>
<dbReference type="GO" id="GO:0003700">
    <property type="term" value="F:DNA-binding transcription factor activity"/>
    <property type="evidence" value="ECO:0007669"/>
    <property type="project" value="TreeGrafter"/>
</dbReference>
<evidence type="ECO:0000256" key="2">
    <source>
        <dbReference type="ARBA" id="ARBA00023125"/>
    </source>
</evidence>
<organism evidence="5 6">
    <name type="scientific">Asticcacaulis biprosthecium C19</name>
    <dbReference type="NCBI Taxonomy" id="715226"/>
    <lineage>
        <taxon>Bacteria</taxon>
        <taxon>Pseudomonadati</taxon>
        <taxon>Pseudomonadota</taxon>
        <taxon>Alphaproteobacteria</taxon>
        <taxon>Caulobacterales</taxon>
        <taxon>Caulobacteraceae</taxon>
        <taxon>Asticcacaulis</taxon>
    </lineage>
</organism>
<dbReference type="OrthoDB" id="8433438at2"/>
<dbReference type="PANTHER" id="PTHR30146:SF120">
    <property type="entry name" value="ALANINE RACEMASE"/>
    <property type="match status" value="1"/>
</dbReference>
<accession>F4QGJ0</accession>
<dbReference type="Pfam" id="PF00356">
    <property type="entry name" value="LacI"/>
    <property type="match status" value="1"/>
</dbReference>
<evidence type="ECO:0000259" key="4">
    <source>
        <dbReference type="PROSITE" id="PS50932"/>
    </source>
</evidence>
<sequence>MKLQGNMSFDRVSHQAHGTPVAKMRLADLARLAGVSVATVSRSLQDSPLINRTTKSRVRQLAADNGFFLPQAGPAAVKRVTVAVMMPVREEALYAALLPGLVTAMRGLRCNLLFVPLGQSAFDDLPRALDATGADAFLFFDEREARSALAALTTHRFIVWGSGEGSYRRMAPDNFAAGQAAVRHLAQAGCRRIAYLGETEGADTTQKFMGYLTGLNEAGLAVDPSLILSSIDDVQEGFDGLFIASESQARTVPDVQTVTVGEGAERAARLSLDVHAAGRRVLSALLNRKDAADAGLEKIAYHLKCY</sequence>
<dbReference type="STRING" id="715226.ABI_21120"/>
<keyword evidence="3" id="KW-0804">Transcription</keyword>
<gene>
    <name evidence="5" type="ORF">ABI_21120</name>
</gene>
<evidence type="ECO:0000256" key="3">
    <source>
        <dbReference type="ARBA" id="ARBA00023163"/>
    </source>
</evidence>
<dbReference type="InterPro" id="IPR010982">
    <property type="entry name" value="Lambda_DNA-bd_dom_sf"/>
</dbReference>
<dbReference type="SMART" id="SM00354">
    <property type="entry name" value="HTH_LACI"/>
    <property type="match status" value="1"/>
</dbReference>
<dbReference type="Pfam" id="PF00532">
    <property type="entry name" value="Peripla_BP_1"/>
    <property type="match status" value="1"/>
</dbReference>
<evidence type="ECO:0000256" key="1">
    <source>
        <dbReference type="ARBA" id="ARBA00023015"/>
    </source>
</evidence>
<dbReference type="InterPro" id="IPR001761">
    <property type="entry name" value="Peripla_BP/Lac1_sug-bd_dom"/>
</dbReference>